<name>A0AAV8WIN2_9CUCU</name>
<sequence>MIKQRPSSSASMNKSSTLPLSHRLSTASRDRLDRDRDRDGYYSDRNELLREREKERERERGYLSDHNSR</sequence>
<dbReference type="AlphaFoldDB" id="A0AAV8WIN2"/>
<evidence type="ECO:0000256" key="1">
    <source>
        <dbReference type="SAM" id="MobiDB-lite"/>
    </source>
</evidence>
<comment type="caution">
    <text evidence="2">The sequence shown here is derived from an EMBL/GenBank/DDBJ whole genome shotgun (WGS) entry which is preliminary data.</text>
</comment>
<feature type="compositionally biased region" description="Polar residues" evidence="1">
    <location>
        <begin position="1"/>
        <end position="27"/>
    </location>
</feature>
<accession>A0AAV8WIN2</accession>
<feature type="region of interest" description="Disordered" evidence="1">
    <location>
        <begin position="1"/>
        <end position="69"/>
    </location>
</feature>
<evidence type="ECO:0000313" key="3">
    <source>
        <dbReference type="Proteomes" id="UP001162156"/>
    </source>
</evidence>
<evidence type="ECO:0000313" key="2">
    <source>
        <dbReference type="EMBL" id="KAJ8926318.1"/>
    </source>
</evidence>
<feature type="compositionally biased region" description="Basic and acidic residues" evidence="1">
    <location>
        <begin position="28"/>
        <end position="69"/>
    </location>
</feature>
<protein>
    <submittedName>
        <fullName evidence="2">Uncharacterized protein</fullName>
    </submittedName>
</protein>
<dbReference type="Proteomes" id="UP001162156">
    <property type="component" value="Unassembled WGS sequence"/>
</dbReference>
<proteinExistence type="predicted"/>
<dbReference type="EMBL" id="JANEYF010005928">
    <property type="protein sequence ID" value="KAJ8926318.1"/>
    <property type="molecule type" value="Genomic_DNA"/>
</dbReference>
<gene>
    <name evidence="2" type="ORF">NQ314_021334</name>
</gene>
<organism evidence="2 3">
    <name type="scientific">Rhamnusium bicolor</name>
    <dbReference type="NCBI Taxonomy" id="1586634"/>
    <lineage>
        <taxon>Eukaryota</taxon>
        <taxon>Metazoa</taxon>
        <taxon>Ecdysozoa</taxon>
        <taxon>Arthropoda</taxon>
        <taxon>Hexapoda</taxon>
        <taxon>Insecta</taxon>
        <taxon>Pterygota</taxon>
        <taxon>Neoptera</taxon>
        <taxon>Endopterygota</taxon>
        <taxon>Coleoptera</taxon>
        <taxon>Polyphaga</taxon>
        <taxon>Cucujiformia</taxon>
        <taxon>Chrysomeloidea</taxon>
        <taxon>Cerambycidae</taxon>
        <taxon>Lepturinae</taxon>
        <taxon>Rhagiini</taxon>
        <taxon>Rhamnusium</taxon>
    </lineage>
</organism>
<keyword evidence="3" id="KW-1185">Reference proteome</keyword>
<reference evidence="2" key="1">
    <citation type="journal article" date="2023" name="Insect Mol. Biol.">
        <title>Genome sequencing provides insights into the evolution of gene families encoding plant cell wall-degrading enzymes in longhorned beetles.</title>
        <authorList>
            <person name="Shin N.R."/>
            <person name="Okamura Y."/>
            <person name="Kirsch R."/>
            <person name="Pauchet Y."/>
        </authorList>
    </citation>
    <scope>NUCLEOTIDE SEQUENCE</scope>
    <source>
        <strain evidence="2">RBIC_L_NR</strain>
    </source>
</reference>